<dbReference type="InterPro" id="IPR010573">
    <property type="entry name" value="MFS_Str1/Tri12-like"/>
</dbReference>
<evidence type="ECO:0000259" key="7">
    <source>
        <dbReference type="PROSITE" id="PS50850"/>
    </source>
</evidence>
<proteinExistence type="predicted"/>
<organism evidence="8 9">
    <name type="scientific">Cryomyces antarcticus</name>
    <dbReference type="NCBI Taxonomy" id="329879"/>
    <lineage>
        <taxon>Eukaryota</taxon>
        <taxon>Fungi</taxon>
        <taxon>Dikarya</taxon>
        <taxon>Ascomycota</taxon>
        <taxon>Pezizomycotina</taxon>
        <taxon>Dothideomycetes</taxon>
        <taxon>Dothideomycetes incertae sedis</taxon>
        <taxon>Cryomyces</taxon>
    </lineage>
</organism>
<feature type="transmembrane region" description="Helical" evidence="6">
    <location>
        <begin position="48"/>
        <end position="66"/>
    </location>
</feature>
<comment type="caution">
    <text evidence="8">The sequence shown here is derived from an EMBL/GenBank/DDBJ whole genome shotgun (WGS) entry which is preliminary data.</text>
</comment>
<dbReference type="SUPFAM" id="SSF103473">
    <property type="entry name" value="MFS general substrate transporter"/>
    <property type="match status" value="1"/>
</dbReference>
<feature type="transmembrane region" description="Helical" evidence="6">
    <location>
        <begin position="205"/>
        <end position="224"/>
    </location>
</feature>
<dbReference type="InterPro" id="IPR036259">
    <property type="entry name" value="MFS_trans_sf"/>
</dbReference>
<feature type="transmembrane region" description="Helical" evidence="6">
    <location>
        <begin position="335"/>
        <end position="358"/>
    </location>
</feature>
<evidence type="ECO:0000256" key="2">
    <source>
        <dbReference type="ARBA" id="ARBA00022448"/>
    </source>
</evidence>
<feature type="domain" description="Major facilitator superfamily (MFS) profile" evidence="7">
    <location>
        <begin position="46"/>
        <end position="500"/>
    </location>
</feature>
<evidence type="ECO:0000313" key="9">
    <source>
        <dbReference type="Proteomes" id="UP001357485"/>
    </source>
</evidence>
<dbReference type="Proteomes" id="UP001357485">
    <property type="component" value="Unassembled WGS sequence"/>
</dbReference>
<keyword evidence="2" id="KW-0813">Transport</keyword>
<evidence type="ECO:0000256" key="5">
    <source>
        <dbReference type="ARBA" id="ARBA00023136"/>
    </source>
</evidence>
<evidence type="ECO:0000256" key="4">
    <source>
        <dbReference type="ARBA" id="ARBA00022989"/>
    </source>
</evidence>
<reference evidence="8 9" key="1">
    <citation type="submission" date="2023-08" db="EMBL/GenBank/DDBJ databases">
        <title>Black Yeasts Isolated from many extreme environments.</title>
        <authorList>
            <person name="Coleine C."/>
            <person name="Stajich J.E."/>
            <person name="Selbmann L."/>
        </authorList>
    </citation>
    <scope>NUCLEOTIDE SEQUENCE [LARGE SCALE GENOMIC DNA]</scope>
    <source>
        <strain evidence="8 9">CCFEE 536</strain>
    </source>
</reference>
<feature type="transmembrane region" description="Helical" evidence="6">
    <location>
        <begin position="272"/>
        <end position="290"/>
    </location>
</feature>
<dbReference type="Gene3D" id="1.20.1250.20">
    <property type="entry name" value="MFS general substrate transporter like domains"/>
    <property type="match status" value="1"/>
</dbReference>
<dbReference type="EMBL" id="JAVRRA010024618">
    <property type="protein sequence ID" value="KAK5132141.1"/>
    <property type="molecule type" value="Genomic_DNA"/>
</dbReference>
<feature type="transmembrane region" description="Helical" evidence="6">
    <location>
        <begin position="370"/>
        <end position="391"/>
    </location>
</feature>
<dbReference type="InterPro" id="IPR020846">
    <property type="entry name" value="MFS_dom"/>
</dbReference>
<evidence type="ECO:0000256" key="3">
    <source>
        <dbReference type="ARBA" id="ARBA00022692"/>
    </source>
</evidence>
<protein>
    <recommendedName>
        <fullName evidence="7">Major facilitator superfamily (MFS) profile domain-containing protein</fullName>
    </recommendedName>
</protein>
<feature type="transmembrane region" description="Helical" evidence="6">
    <location>
        <begin position="245"/>
        <end position="266"/>
    </location>
</feature>
<feature type="transmembrane region" description="Helical" evidence="6">
    <location>
        <begin position="86"/>
        <end position="104"/>
    </location>
</feature>
<sequence length="500" mass="53508">MATAEHEKSKLERLELEHANAGYLEDVENSNNLTTDQSQLRTGDITRILLAISSIALGTTASYWGFSPPSAILTIINADIGPSDNSSLFSIMWSLCAGIGIILFGRLSDKFGRRYWIIGASIIGLLGGIIASTAQQMNTLIGANVLLGLSGGVHTCYALTVGEICPNKYKLLGIVICVLPSCLPTGFGAYLALALVHNANWRWCYYSYIIMIVGALVLEFFFYHPATFRQLHGGKRTVMDEIKRVDFVTTIAFGIWGRIIFFGSIFHIVKHIRIQVIVYTVICTVFIGALSTGHRNNKAQSAAFSFLATFPAGILEIIPVTLVQLDANDADLGTVFSIIFLMRTAVGSIFVTIFVAILEAKIPLEIANKVPAAALAAGLPTSSLTALGGALSNGTAAAYAAIPGITPSIQLAISNSLSDSYAAAYAYVYYAAVAVGVVGLVAAASLKNYDHMLTSHVSRRITYSGDVTVNEKLDHEASHSPQATSLNTNNAIDFDHKSAL</sequence>
<dbReference type="PANTHER" id="PTHR23501:SF109">
    <property type="entry name" value="MAJOR FACILITATOR SUPERFAMILY (MFS) PROFILE DOMAIN-CONTAINING PROTEIN-RELATED"/>
    <property type="match status" value="1"/>
</dbReference>
<keyword evidence="3 6" id="KW-0812">Transmembrane</keyword>
<keyword evidence="9" id="KW-1185">Reference proteome</keyword>
<evidence type="ECO:0000256" key="6">
    <source>
        <dbReference type="SAM" id="Phobius"/>
    </source>
</evidence>
<feature type="transmembrane region" description="Helical" evidence="6">
    <location>
        <begin position="140"/>
        <end position="159"/>
    </location>
</feature>
<keyword evidence="5 6" id="KW-0472">Membrane</keyword>
<comment type="subcellular location">
    <subcellularLocation>
        <location evidence="1">Membrane</location>
        <topology evidence="1">Multi-pass membrane protein</topology>
    </subcellularLocation>
</comment>
<evidence type="ECO:0000256" key="1">
    <source>
        <dbReference type="ARBA" id="ARBA00004141"/>
    </source>
</evidence>
<dbReference type="Pfam" id="PF06609">
    <property type="entry name" value="TRI12"/>
    <property type="match status" value="1"/>
</dbReference>
<feature type="transmembrane region" description="Helical" evidence="6">
    <location>
        <begin position="302"/>
        <end position="323"/>
    </location>
</feature>
<dbReference type="PANTHER" id="PTHR23501">
    <property type="entry name" value="MAJOR FACILITATOR SUPERFAMILY"/>
    <property type="match status" value="1"/>
</dbReference>
<name>A0ABR0KV03_9PEZI</name>
<keyword evidence="4 6" id="KW-1133">Transmembrane helix</keyword>
<feature type="transmembrane region" description="Helical" evidence="6">
    <location>
        <begin position="116"/>
        <end position="134"/>
    </location>
</feature>
<accession>A0ABR0KV03</accession>
<evidence type="ECO:0000313" key="8">
    <source>
        <dbReference type="EMBL" id="KAK5132141.1"/>
    </source>
</evidence>
<feature type="transmembrane region" description="Helical" evidence="6">
    <location>
        <begin position="427"/>
        <end position="446"/>
    </location>
</feature>
<dbReference type="PROSITE" id="PS50850">
    <property type="entry name" value="MFS"/>
    <property type="match status" value="1"/>
</dbReference>
<feature type="transmembrane region" description="Helical" evidence="6">
    <location>
        <begin position="171"/>
        <end position="193"/>
    </location>
</feature>
<gene>
    <name evidence="8" type="ORF">LTR16_000021</name>
</gene>